<dbReference type="GO" id="GO:0005506">
    <property type="term" value="F:iron ion binding"/>
    <property type="evidence" value="ECO:0007669"/>
    <property type="project" value="InterPro"/>
</dbReference>
<evidence type="ECO:0000256" key="4">
    <source>
        <dbReference type="ARBA" id="ARBA00023002"/>
    </source>
</evidence>
<dbReference type="PANTHER" id="PTHR46696">
    <property type="entry name" value="P450, PUTATIVE (EUROFUNG)-RELATED"/>
    <property type="match status" value="1"/>
</dbReference>
<evidence type="ECO:0000256" key="2">
    <source>
        <dbReference type="ARBA" id="ARBA00022617"/>
    </source>
</evidence>
<evidence type="ECO:0000313" key="9">
    <source>
        <dbReference type="Proteomes" id="UP000287547"/>
    </source>
</evidence>
<dbReference type="PRINTS" id="PR00359">
    <property type="entry name" value="BP450"/>
</dbReference>
<dbReference type="Gene3D" id="1.10.630.10">
    <property type="entry name" value="Cytochrome P450"/>
    <property type="match status" value="1"/>
</dbReference>
<evidence type="ECO:0000313" key="8">
    <source>
        <dbReference type="EMBL" id="RSM91466.1"/>
    </source>
</evidence>
<evidence type="ECO:0000256" key="3">
    <source>
        <dbReference type="ARBA" id="ARBA00022723"/>
    </source>
</evidence>
<dbReference type="GO" id="GO:0004497">
    <property type="term" value="F:monooxygenase activity"/>
    <property type="evidence" value="ECO:0007669"/>
    <property type="project" value="UniProtKB-KW"/>
</dbReference>
<dbReference type="GO" id="GO:0020037">
    <property type="term" value="F:heme binding"/>
    <property type="evidence" value="ECO:0007669"/>
    <property type="project" value="InterPro"/>
</dbReference>
<feature type="compositionally biased region" description="Polar residues" evidence="7">
    <location>
        <begin position="1"/>
        <end position="13"/>
    </location>
</feature>
<dbReference type="CDD" id="cd11031">
    <property type="entry name" value="Cyp158A-like"/>
    <property type="match status" value="1"/>
</dbReference>
<dbReference type="Pfam" id="PF00067">
    <property type="entry name" value="p450"/>
    <property type="match status" value="1"/>
</dbReference>
<evidence type="ECO:0000256" key="5">
    <source>
        <dbReference type="ARBA" id="ARBA00023004"/>
    </source>
</evidence>
<evidence type="ECO:0000256" key="6">
    <source>
        <dbReference type="ARBA" id="ARBA00023033"/>
    </source>
</evidence>
<feature type="region of interest" description="Disordered" evidence="7">
    <location>
        <begin position="1"/>
        <end position="26"/>
    </location>
</feature>
<dbReference type="Proteomes" id="UP000287547">
    <property type="component" value="Unassembled WGS sequence"/>
</dbReference>
<keyword evidence="2" id="KW-0349">Heme</keyword>
<sequence length="404" mass="44792">MIMTATRTASTLPTFPFDTPHGDDTDPEGLRLLADRSMARARMAEDGKEVWLALGYQANRQVMSDPRMARQPVTSPDAPVTVPALVGVTEVISVMDPPRHTRVRRLLAAAFTPRMVDRLRPRIQTIIDDLLDRFDSYDKPSDLMEMFFAPLPITVICELLGVPEADRSNLRGWAHRFMTAGAPEEMAATHQEVGAYLAGLIAAKRAHPADDLTTALVEVRDQGDRLTEGELVINIQTLLVAGFETTLNQFSNGIVALSRNPGQFDLLRQNPDLADNAVEELLRYVKQIVATIPWIASEDLDIDGHKVKAGDAVVGVPNIGNRDPAVFVDPNRLDITRSNASQHLSFTHGPHFCLGAQLARTEMRMALAALVRRYPNLDVAVPHADLEWRREAAVRALWRLPVTW</sequence>
<dbReference type="InterPro" id="IPR036396">
    <property type="entry name" value="Cyt_P450_sf"/>
</dbReference>
<keyword evidence="6" id="KW-0503">Monooxygenase</keyword>
<reference evidence="8 9" key="1">
    <citation type="submission" date="2018-05" db="EMBL/GenBank/DDBJ databases">
        <title>Evolution of GPA BGCs.</title>
        <authorList>
            <person name="Waglechner N."/>
            <person name="Wright G.D."/>
        </authorList>
    </citation>
    <scope>NUCLEOTIDE SEQUENCE [LARGE SCALE GENOMIC DNA]</scope>
    <source>
        <strain evidence="8 9">A82846</strain>
    </source>
</reference>
<comment type="similarity">
    <text evidence="1">Belongs to the cytochrome P450 family.</text>
</comment>
<keyword evidence="5" id="KW-0408">Iron</keyword>
<dbReference type="GO" id="GO:0016705">
    <property type="term" value="F:oxidoreductase activity, acting on paired donors, with incorporation or reduction of molecular oxygen"/>
    <property type="evidence" value="ECO:0007669"/>
    <property type="project" value="InterPro"/>
</dbReference>
<keyword evidence="4" id="KW-0560">Oxidoreductase</keyword>
<dbReference type="EMBL" id="QHKI01000001">
    <property type="protein sequence ID" value="RSM91466.1"/>
    <property type="molecule type" value="Genomic_DNA"/>
</dbReference>
<evidence type="ECO:0000256" key="7">
    <source>
        <dbReference type="SAM" id="MobiDB-lite"/>
    </source>
</evidence>
<dbReference type="InterPro" id="IPR001128">
    <property type="entry name" value="Cyt_P450"/>
</dbReference>
<name>A0A428ZTQ8_KIBAR</name>
<dbReference type="SUPFAM" id="SSF48264">
    <property type="entry name" value="Cytochrome P450"/>
    <property type="match status" value="1"/>
</dbReference>
<gene>
    <name evidence="8" type="ORF">DMH04_00185</name>
</gene>
<evidence type="ECO:0000256" key="1">
    <source>
        <dbReference type="ARBA" id="ARBA00010617"/>
    </source>
</evidence>
<organism evidence="8 9">
    <name type="scientific">Kibdelosporangium aridum</name>
    <dbReference type="NCBI Taxonomy" id="2030"/>
    <lineage>
        <taxon>Bacteria</taxon>
        <taxon>Bacillati</taxon>
        <taxon>Actinomycetota</taxon>
        <taxon>Actinomycetes</taxon>
        <taxon>Pseudonocardiales</taxon>
        <taxon>Pseudonocardiaceae</taxon>
        <taxon>Kibdelosporangium</taxon>
    </lineage>
</organism>
<keyword evidence="3" id="KW-0479">Metal-binding</keyword>
<dbReference type="InterPro" id="IPR002397">
    <property type="entry name" value="Cyt_P450_B"/>
</dbReference>
<dbReference type="FunFam" id="1.10.630.10:FF:000018">
    <property type="entry name" value="Cytochrome P450 monooxygenase"/>
    <property type="match status" value="1"/>
</dbReference>
<dbReference type="AlphaFoldDB" id="A0A428ZTQ8"/>
<protein>
    <submittedName>
        <fullName evidence="8">Cytochrome P450</fullName>
    </submittedName>
</protein>
<proteinExistence type="inferred from homology"/>
<comment type="caution">
    <text evidence="8">The sequence shown here is derived from an EMBL/GenBank/DDBJ whole genome shotgun (WGS) entry which is preliminary data.</text>
</comment>
<accession>A0A428ZTQ8</accession>
<dbReference type="PANTHER" id="PTHR46696:SF1">
    <property type="entry name" value="CYTOCHROME P450 YJIB-RELATED"/>
    <property type="match status" value="1"/>
</dbReference>